<feature type="compositionally biased region" description="Basic and acidic residues" evidence="3">
    <location>
        <begin position="297"/>
        <end position="323"/>
    </location>
</feature>
<feature type="domain" description="Translin-associated factor X-interacting protein 1 N-terminal" evidence="4">
    <location>
        <begin position="188"/>
        <end position="290"/>
    </location>
</feature>
<dbReference type="VEuPathDB" id="TriTrypDB:TRSC58_05788"/>
<reference evidence="5 6" key="1">
    <citation type="submission" date="2013-07" db="EMBL/GenBank/DDBJ databases">
        <authorList>
            <person name="Stoco P.H."/>
            <person name="Wagner G."/>
            <person name="Gerber A."/>
            <person name="Zaha A."/>
            <person name="Thompson C."/>
            <person name="Bartholomeu D.C."/>
            <person name="Luckemeyer D.D."/>
            <person name="Bahia D."/>
            <person name="Loreto E."/>
            <person name="Prestes E.B."/>
            <person name="Lima F.M."/>
            <person name="Rodrigues-Luiz G."/>
            <person name="Vallejo G.A."/>
            <person name="Filho J.F."/>
            <person name="Monteiro K.M."/>
            <person name="Tyler K.M."/>
            <person name="de Almeida L.G."/>
            <person name="Ortiz M.F."/>
            <person name="Siervo M.A."/>
            <person name="de Moraes M.H."/>
            <person name="Cunha O.L."/>
            <person name="Mendonca-Neto R."/>
            <person name="Silva R."/>
            <person name="Teixeira S.M."/>
            <person name="Murta S.M."/>
            <person name="Sincero T.C."/>
            <person name="Mendes T.A."/>
            <person name="Urmenyi T.P."/>
            <person name="Silva V.G."/>
            <person name="da Rocha W.D."/>
            <person name="Andersson B."/>
            <person name="Romanha A.J."/>
            <person name="Steindel M."/>
            <person name="de Vasconcelos A.T."/>
            <person name="Grisard E.C."/>
        </authorList>
    </citation>
    <scope>NUCLEOTIDE SEQUENCE [LARGE SCALE GENOMIC DNA]</scope>
    <source>
        <strain evidence="5 6">SC58</strain>
    </source>
</reference>
<dbReference type="Pfam" id="PF15739">
    <property type="entry name" value="TSNAXIP1_N"/>
    <property type="match status" value="1"/>
</dbReference>
<keyword evidence="6" id="KW-1185">Reference proteome</keyword>
<feature type="region of interest" description="Disordered" evidence="3">
    <location>
        <begin position="283"/>
        <end position="323"/>
    </location>
</feature>
<feature type="coiled-coil region" evidence="2">
    <location>
        <begin position="353"/>
        <end position="380"/>
    </location>
</feature>
<organism evidence="5 6">
    <name type="scientific">Trypanosoma rangeli SC58</name>
    <dbReference type="NCBI Taxonomy" id="429131"/>
    <lineage>
        <taxon>Eukaryota</taxon>
        <taxon>Discoba</taxon>
        <taxon>Euglenozoa</taxon>
        <taxon>Kinetoplastea</taxon>
        <taxon>Metakinetoplastina</taxon>
        <taxon>Trypanosomatida</taxon>
        <taxon>Trypanosomatidae</taxon>
        <taxon>Trypanosoma</taxon>
        <taxon>Herpetosoma</taxon>
    </lineage>
</organism>
<feature type="compositionally biased region" description="Polar residues" evidence="3">
    <location>
        <begin position="99"/>
        <end position="134"/>
    </location>
</feature>
<comment type="caution">
    <text evidence="5">The sequence shown here is derived from an EMBL/GenBank/DDBJ whole genome shotgun (WGS) entry which is preliminary data.</text>
</comment>
<accession>A0A061IXE7</accession>
<keyword evidence="1 2" id="KW-0175">Coiled coil</keyword>
<evidence type="ECO:0000313" key="5">
    <source>
        <dbReference type="EMBL" id="ESL06536.1"/>
    </source>
</evidence>
<dbReference type="Proteomes" id="UP000031737">
    <property type="component" value="Unassembled WGS sequence"/>
</dbReference>
<dbReference type="OrthoDB" id="242093at2759"/>
<dbReference type="EMBL" id="AUPL01005788">
    <property type="protein sequence ID" value="ESL06536.1"/>
    <property type="molecule type" value="Genomic_DNA"/>
</dbReference>
<evidence type="ECO:0000256" key="3">
    <source>
        <dbReference type="SAM" id="MobiDB-lite"/>
    </source>
</evidence>
<dbReference type="InterPro" id="IPR032755">
    <property type="entry name" value="TSNAXIP1_N"/>
</dbReference>
<protein>
    <recommendedName>
        <fullName evidence="4">Translin-associated factor X-interacting protein 1 N-terminal domain-containing protein</fullName>
    </recommendedName>
</protein>
<evidence type="ECO:0000256" key="2">
    <source>
        <dbReference type="SAM" id="Coils"/>
    </source>
</evidence>
<proteinExistence type="predicted"/>
<gene>
    <name evidence="5" type="ORF">TRSC58_05788</name>
</gene>
<feature type="region of interest" description="Disordered" evidence="3">
    <location>
        <begin position="85"/>
        <end position="140"/>
    </location>
</feature>
<name>A0A061IXE7_TRYRA</name>
<evidence type="ECO:0000256" key="1">
    <source>
        <dbReference type="ARBA" id="ARBA00023054"/>
    </source>
</evidence>
<evidence type="ECO:0000313" key="6">
    <source>
        <dbReference type="Proteomes" id="UP000031737"/>
    </source>
</evidence>
<dbReference type="AlphaFoldDB" id="A0A061IXE7"/>
<evidence type="ECO:0000259" key="4">
    <source>
        <dbReference type="Pfam" id="PF15739"/>
    </source>
</evidence>
<sequence>MDNGRHLDPSRTLPLKGMRYITSPSVPSVALGNKHLPQLPYTPIVCAEGGSNLLAAFPAICPSACMPLDASNKDRTQTVNIKANDGNKNKRRKSVAGQYVTSKETTIAHNGTRSFTSHTSSRGDTQRSPSTSMLASHKDNSVKTVGANALTFSKKMGETYSGCRDTVNSPMYRTIPKEALPPLVTVLERYIRQEMDATLRRGTPVTAQDRLRPFREAFFAFIDAFPGYGNILNDIISAYDGVIQEQAKLLVETISGQSQQHIAEVAGLKAIISNLMAELEEARNQVKETETPPSSKGGERGGEKVIPELRLQRPEKSSAEKDKELHDAKEHIAALGEVIKNDLEKQLVLINALRESDRRAKALEEQLSAAASQMDELADFKIMAGDAQKQLEEFKLKYQNFISVQDHEIIRDYLKGELQAAQHMVRQYRRSAAVRGTQVDVIGRKLKIIQEENKKLLDTVEDERKELLTPRPDWKKIHASLPDLKETAAPFKAITLEGDEAITSTVEGLSETRLQVEYLVESINSLSRELQQRKIVLKPMPTPTISLIGQGMDSRVPLHLRACGIIPRVSLDQVEILLLVHDFFSDILQPHPDVLLHTLDVPALYKEFLQERIQTREALQVFVCAEHLAINLADVAKCMENTRPSLLLLDGILSGIFPARIACDVMTIVENVRLELTSLSKGQGKTRLRRVAISDCIAPVLNLKTLAEVVALKEAMGSDTTHNVEALCATEGKFISTLFDQECASGMAFYVNLLEKLTSYAYCVEPEDNELVISLENVGQAITEVEPLTPNVIIKEITDNSTEKSLSDEKATVRLSDVIHLLAAAPLIRRSAQPKTE</sequence>